<reference evidence="2" key="1">
    <citation type="submission" date="2023-03" db="EMBL/GenBank/DDBJ databases">
        <title>Massive genome expansion in bonnet fungi (Mycena s.s.) driven by repeated elements and novel gene families across ecological guilds.</title>
        <authorList>
            <consortium name="Lawrence Berkeley National Laboratory"/>
            <person name="Harder C.B."/>
            <person name="Miyauchi S."/>
            <person name="Viragh M."/>
            <person name="Kuo A."/>
            <person name="Thoen E."/>
            <person name="Andreopoulos B."/>
            <person name="Lu D."/>
            <person name="Skrede I."/>
            <person name="Drula E."/>
            <person name="Henrissat B."/>
            <person name="Morin E."/>
            <person name="Kohler A."/>
            <person name="Barry K."/>
            <person name="LaButti K."/>
            <person name="Morin E."/>
            <person name="Salamov A."/>
            <person name="Lipzen A."/>
            <person name="Mereny Z."/>
            <person name="Hegedus B."/>
            <person name="Baldrian P."/>
            <person name="Stursova M."/>
            <person name="Weitz H."/>
            <person name="Taylor A."/>
            <person name="Grigoriev I.V."/>
            <person name="Nagy L.G."/>
            <person name="Martin F."/>
            <person name="Kauserud H."/>
        </authorList>
    </citation>
    <scope>NUCLEOTIDE SEQUENCE</scope>
    <source>
        <strain evidence="2">9144</strain>
    </source>
</reference>
<organism evidence="2 3">
    <name type="scientific">Mycena pura</name>
    <dbReference type="NCBI Taxonomy" id="153505"/>
    <lineage>
        <taxon>Eukaryota</taxon>
        <taxon>Fungi</taxon>
        <taxon>Dikarya</taxon>
        <taxon>Basidiomycota</taxon>
        <taxon>Agaricomycotina</taxon>
        <taxon>Agaricomycetes</taxon>
        <taxon>Agaricomycetidae</taxon>
        <taxon>Agaricales</taxon>
        <taxon>Marasmiineae</taxon>
        <taxon>Mycenaceae</taxon>
        <taxon>Mycena</taxon>
    </lineage>
</organism>
<sequence length="350" mass="39516">MPRRKCRCKCPPKCQCACTCTLHCSCKEFCNENCYKTPARNLVVSIDGTSNQFGPNNTNVVELHSRVVKDNTSTPQLTFYVSGVGTYAPPSFRSFKYWKQVVSNKLDLAIAWNFERQVKDAYQWLADHYQPGDKIFLFGFSRGAYQARALAGMIKTVRYLPKLNFADPGESDGALTANAENLCVHFKSTFSRKVSVHFVGAWDTVSSVGVFRGQPLPLTSSADHICHFRHALALDERRVRFLPEYVNGVSEDPGDRTTRISSVAVDLKEVWFAGTHSDILDLAGVPLLWMESEATTAGLHLTPRTNVWDFEKLKREPPKESLTGPFWWFLETLPLARSTYNTSKPEETKR</sequence>
<dbReference type="SUPFAM" id="SSF53474">
    <property type="entry name" value="alpha/beta-Hydrolases"/>
    <property type="match status" value="1"/>
</dbReference>
<gene>
    <name evidence="2" type="ORF">GGX14DRAFT_370463</name>
</gene>
<evidence type="ECO:0000313" key="3">
    <source>
        <dbReference type="Proteomes" id="UP001219525"/>
    </source>
</evidence>
<dbReference type="InterPro" id="IPR018712">
    <property type="entry name" value="Tle1-like_cat"/>
</dbReference>
<keyword evidence="3" id="KW-1185">Reference proteome</keyword>
<evidence type="ECO:0000259" key="1">
    <source>
        <dbReference type="Pfam" id="PF09994"/>
    </source>
</evidence>
<name>A0AAD6V3Y7_9AGAR</name>
<dbReference type="PANTHER" id="PTHR33840">
    <property type="match status" value="1"/>
</dbReference>
<dbReference type="EMBL" id="JARJCW010000055">
    <property type="protein sequence ID" value="KAJ7202338.1"/>
    <property type="molecule type" value="Genomic_DNA"/>
</dbReference>
<feature type="domain" description="T6SS Phospholipase effector Tle1-like catalytic" evidence="1">
    <location>
        <begin position="40"/>
        <end position="290"/>
    </location>
</feature>
<dbReference type="PANTHER" id="PTHR33840:SF1">
    <property type="entry name" value="TLE1 PHOSPHOLIPASE DOMAIN-CONTAINING PROTEIN"/>
    <property type="match status" value="1"/>
</dbReference>
<proteinExistence type="predicted"/>
<accession>A0AAD6V3Y7</accession>
<dbReference type="AlphaFoldDB" id="A0AAD6V3Y7"/>
<evidence type="ECO:0000313" key="2">
    <source>
        <dbReference type="EMBL" id="KAJ7202338.1"/>
    </source>
</evidence>
<dbReference type="InterPro" id="IPR029058">
    <property type="entry name" value="AB_hydrolase_fold"/>
</dbReference>
<comment type="caution">
    <text evidence="2">The sequence shown here is derived from an EMBL/GenBank/DDBJ whole genome shotgun (WGS) entry which is preliminary data.</text>
</comment>
<dbReference type="Proteomes" id="UP001219525">
    <property type="component" value="Unassembled WGS sequence"/>
</dbReference>
<dbReference type="Pfam" id="PF09994">
    <property type="entry name" value="T6SS_Tle1-like_cat"/>
    <property type="match status" value="1"/>
</dbReference>
<protein>
    <recommendedName>
        <fullName evidence="1">T6SS Phospholipase effector Tle1-like catalytic domain-containing protein</fullName>
    </recommendedName>
</protein>